<reference evidence="1 2" key="2">
    <citation type="submission" date="2007-04" db="EMBL/GenBank/DDBJ databases">
        <title>Draft genome sequence of Dorea longicatena (DSM 13814).</title>
        <authorList>
            <person name="Sudarsanam P."/>
            <person name="Ley R."/>
            <person name="Guruge J."/>
            <person name="Turnbaugh P.J."/>
            <person name="Mahowald M."/>
            <person name="Liep D."/>
            <person name="Gordon J."/>
        </authorList>
    </citation>
    <scope>NUCLEOTIDE SEQUENCE [LARGE SCALE GENOMIC DNA]</scope>
    <source>
        <strain evidence="1 2">DSM 13814</strain>
    </source>
</reference>
<dbReference type="AlphaFoldDB" id="A6BJF5"/>
<name>A6BJF5_9FIRM</name>
<dbReference type="Proteomes" id="UP000004016">
    <property type="component" value="Unassembled WGS sequence"/>
</dbReference>
<proteinExistence type="predicted"/>
<evidence type="ECO:0000313" key="1">
    <source>
        <dbReference type="EMBL" id="EDM62200.1"/>
    </source>
</evidence>
<evidence type="ECO:0000313" key="2">
    <source>
        <dbReference type="Proteomes" id="UP000004016"/>
    </source>
</evidence>
<reference evidence="1 2" key="1">
    <citation type="submission" date="2007-03" db="EMBL/GenBank/DDBJ databases">
        <authorList>
            <person name="Fulton L."/>
            <person name="Clifton S."/>
            <person name="Fulton B."/>
            <person name="Xu J."/>
            <person name="Minx P."/>
            <person name="Pepin K.H."/>
            <person name="Johnson M."/>
            <person name="Thiruvilangam P."/>
            <person name="Bhonagiri V."/>
            <person name="Nash W.E."/>
            <person name="Mardis E.R."/>
            <person name="Wilson R.K."/>
        </authorList>
    </citation>
    <scope>NUCLEOTIDE SEQUENCE [LARGE SCALE GENOMIC DNA]</scope>
    <source>
        <strain evidence="1 2">DSM 13814</strain>
    </source>
</reference>
<dbReference type="HOGENOM" id="CLU_3250625_0_0_9"/>
<sequence>MYKSMYEKQPVTKTSERCCHGQVLQVADPVEWLKLKKILLKE</sequence>
<organism evidence="1 2">
    <name type="scientific">Dorea longicatena DSM 13814</name>
    <dbReference type="NCBI Taxonomy" id="411462"/>
    <lineage>
        <taxon>Bacteria</taxon>
        <taxon>Bacillati</taxon>
        <taxon>Bacillota</taxon>
        <taxon>Clostridia</taxon>
        <taxon>Lachnospirales</taxon>
        <taxon>Lachnospiraceae</taxon>
        <taxon>Dorea</taxon>
    </lineage>
</organism>
<protein>
    <submittedName>
        <fullName evidence="1">Uncharacterized protein</fullName>
    </submittedName>
</protein>
<gene>
    <name evidence="1" type="ORF">DORLON_02450</name>
</gene>
<comment type="caution">
    <text evidence="1">The sequence shown here is derived from an EMBL/GenBank/DDBJ whole genome shotgun (WGS) entry which is preliminary data.</text>
</comment>
<dbReference type="EMBL" id="AAXB02000016">
    <property type="protein sequence ID" value="EDM62200.1"/>
    <property type="molecule type" value="Genomic_DNA"/>
</dbReference>
<accession>A6BJF5</accession>